<dbReference type="Proteomes" id="UP000305948">
    <property type="component" value="Unassembled WGS sequence"/>
</dbReference>
<organism evidence="2 3">
    <name type="scientific">Heliocybe sulcata</name>
    <dbReference type="NCBI Taxonomy" id="5364"/>
    <lineage>
        <taxon>Eukaryota</taxon>
        <taxon>Fungi</taxon>
        <taxon>Dikarya</taxon>
        <taxon>Basidiomycota</taxon>
        <taxon>Agaricomycotina</taxon>
        <taxon>Agaricomycetes</taxon>
        <taxon>Gloeophyllales</taxon>
        <taxon>Gloeophyllaceae</taxon>
        <taxon>Heliocybe</taxon>
    </lineage>
</organism>
<evidence type="ECO:0000313" key="3">
    <source>
        <dbReference type="Proteomes" id="UP000305948"/>
    </source>
</evidence>
<protein>
    <recommendedName>
        <fullName evidence="1">Tse2 ADP-ribosyltransferase toxin domain-containing protein</fullName>
    </recommendedName>
</protein>
<dbReference type="EMBL" id="ML213512">
    <property type="protein sequence ID" value="TFK50771.1"/>
    <property type="molecule type" value="Genomic_DNA"/>
</dbReference>
<dbReference type="InterPro" id="IPR041018">
    <property type="entry name" value="ADPRTs_Tse2"/>
</dbReference>
<evidence type="ECO:0000259" key="1">
    <source>
        <dbReference type="Pfam" id="PF18648"/>
    </source>
</evidence>
<dbReference type="OrthoDB" id="10266325at2759"/>
<dbReference type="Pfam" id="PF18648">
    <property type="entry name" value="ADPRTs_Tse2"/>
    <property type="match status" value="1"/>
</dbReference>
<evidence type="ECO:0000313" key="2">
    <source>
        <dbReference type="EMBL" id="TFK50771.1"/>
    </source>
</evidence>
<feature type="domain" description="Tse2 ADP-ribosyltransferase toxin" evidence="1">
    <location>
        <begin position="5"/>
        <end position="84"/>
    </location>
</feature>
<reference evidence="2 3" key="1">
    <citation type="journal article" date="2019" name="Nat. Ecol. Evol.">
        <title>Megaphylogeny resolves global patterns of mushroom evolution.</title>
        <authorList>
            <person name="Varga T."/>
            <person name="Krizsan K."/>
            <person name="Foldi C."/>
            <person name="Dima B."/>
            <person name="Sanchez-Garcia M."/>
            <person name="Sanchez-Ramirez S."/>
            <person name="Szollosi G.J."/>
            <person name="Szarkandi J.G."/>
            <person name="Papp V."/>
            <person name="Albert L."/>
            <person name="Andreopoulos W."/>
            <person name="Angelini C."/>
            <person name="Antonin V."/>
            <person name="Barry K.W."/>
            <person name="Bougher N.L."/>
            <person name="Buchanan P."/>
            <person name="Buyck B."/>
            <person name="Bense V."/>
            <person name="Catcheside P."/>
            <person name="Chovatia M."/>
            <person name="Cooper J."/>
            <person name="Damon W."/>
            <person name="Desjardin D."/>
            <person name="Finy P."/>
            <person name="Geml J."/>
            <person name="Haridas S."/>
            <person name="Hughes K."/>
            <person name="Justo A."/>
            <person name="Karasinski D."/>
            <person name="Kautmanova I."/>
            <person name="Kiss B."/>
            <person name="Kocsube S."/>
            <person name="Kotiranta H."/>
            <person name="LaButti K.M."/>
            <person name="Lechner B.E."/>
            <person name="Liimatainen K."/>
            <person name="Lipzen A."/>
            <person name="Lukacs Z."/>
            <person name="Mihaltcheva S."/>
            <person name="Morgado L.N."/>
            <person name="Niskanen T."/>
            <person name="Noordeloos M.E."/>
            <person name="Ohm R.A."/>
            <person name="Ortiz-Santana B."/>
            <person name="Ovrebo C."/>
            <person name="Racz N."/>
            <person name="Riley R."/>
            <person name="Savchenko A."/>
            <person name="Shiryaev A."/>
            <person name="Soop K."/>
            <person name="Spirin V."/>
            <person name="Szebenyi C."/>
            <person name="Tomsovsky M."/>
            <person name="Tulloss R.E."/>
            <person name="Uehling J."/>
            <person name="Grigoriev I.V."/>
            <person name="Vagvolgyi C."/>
            <person name="Papp T."/>
            <person name="Martin F.M."/>
            <person name="Miettinen O."/>
            <person name="Hibbett D.S."/>
            <person name="Nagy L.G."/>
        </authorList>
    </citation>
    <scope>NUCLEOTIDE SEQUENCE [LARGE SCALE GENOMIC DNA]</scope>
    <source>
        <strain evidence="2 3">OMC1185</strain>
    </source>
</reference>
<name>A0A5C3NAA8_9AGAM</name>
<sequence length="104" mass="12126">MTGIQRTVSKFPQMDWLDDGKPTASPHLLCINKGTAIPDNLLLYRERDSRFLLQPSRPMSLTALNQTLTDFYMKSGIMFNPDKWLQENPYHEALFDDSEEWMSK</sequence>
<proteinExistence type="predicted"/>
<gene>
    <name evidence="2" type="ORF">OE88DRAFT_1645067</name>
</gene>
<keyword evidence="3" id="KW-1185">Reference proteome</keyword>
<accession>A0A5C3NAA8</accession>
<dbReference type="AlphaFoldDB" id="A0A5C3NAA8"/>